<proteinExistence type="predicted"/>
<organism evidence="1 2">
    <name type="scientific">Polycladomyces zharkentensis</name>
    <dbReference type="NCBI Taxonomy" id="2807616"/>
    <lineage>
        <taxon>Bacteria</taxon>
        <taxon>Bacillati</taxon>
        <taxon>Bacillota</taxon>
        <taxon>Bacilli</taxon>
        <taxon>Bacillales</taxon>
        <taxon>Thermoactinomycetaceae</taxon>
        <taxon>Polycladomyces</taxon>
    </lineage>
</organism>
<accession>A0ABS2WI91</accession>
<dbReference type="Proteomes" id="UP001177120">
    <property type="component" value="Unassembled WGS sequence"/>
</dbReference>
<comment type="caution">
    <text evidence="1">The sequence shown here is derived from an EMBL/GenBank/DDBJ whole genome shotgun (WGS) entry which is preliminary data.</text>
</comment>
<evidence type="ECO:0000313" key="2">
    <source>
        <dbReference type="Proteomes" id="UP001177120"/>
    </source>
</evidence>
<protein>
    <submittedName>
        <fullName evidence="1">DUF3231 family protein</fullName>
    </submittedName>
</protein>
<dbReference type="InterPro" id="IPR012347">
    <property type="entry name" value="Ferritin-like"/>
</dbReference>
<dbReference type="InterPro" id="IPR021617">
    <property type="entry name" value="DUF3231"/>
</dbReference>
<gene>
    <name evidence="1" type="ORF">JQC72_06490</name>
</gene>
<dbReference type="RefSeq" id="WP_205493982.1">
    <property type="nucleotide sequence ID" value="NZ_JAFHAP010000006.1"/>
</dbReference>
<reference evidence="1" key="1">
    <citation type="journal article" date="2024" name="Int. J. Syst. Evol. Microbiol.">
        <title>Polycladomyces zharkentensis sp. nov., a novel thermophilic cellulose- and starch-degrading member of the Bacillota from a geothermal aquifer in Kazakhstan.</title>
        <authorList>
            <person name="Mashzhan A."/>
            <person name="Kistaubayeva A."/>
            <person name="Javier-Lopez R."/>
            <person name="Bissenova U."/>
            <person name="Bissenbay A."/>
            <person name="Birkeland N.K."/>
        </authorList>
    </citation>
    <scope>NUCLEOTIDE SEQUENCE</scope>
    <source>
        <strain evidence="1">ZKZ2T</strain>
    </source>
</reference>
<dbReference type="Gene3D" id="1.20.1260.10">
    <property type="match status" value="1"/>
</dbReference>
<sequence>MGILSGDQQKEPMHYGEVFSVWSFAQAAQGFFAGYQTYLNHAGDQDLRTFLQDTIRNVIQPEIEQTTQLLKENGVSLPPAPPERPKANLEDIPPGARFNDPEIAAALSMDYAAGLVACSQAMGQCTREDIAAMFGAFHMKKAQYAGQLLKMNKDKGWLVLPPLQVKQTEPV</sequence>
<dbReference type="EMBL" id="JAFHAP010000006">
    <property type="protein sequence ID" value="MBN2909170.1"/>
    <property type="molecule type" value="Genomic_DNA"/>
</dbReference>
<evidence type="ECO:0000313" key="1">
    <source>
        <dbReference type="EMBL" id="MBN2909170.1"/>
    </source>
</evidence>
<keyword evidence="2" id="KW-1185">Reference proteome</keyword>
<dbReference type="Pfam" id="PF11553">
    <property type="entry name" value="DUF3231"/>
    <property type="match status" value="1"/>
</dbReference>
<name>A0ABS2WI91_9BACL</name>